<dbReference type="OrthoDB" id="9553362at2"/>
<gene>
    <name evidence="1" type="ORF">FQY83_05465</name>
</gene>
<evidence type="ECO:0000313" key="2">
    <source>
        <dbReference type="Proteomes" id="UP000319980"/>
    </source>
</evidence>
<reference evidence="1 2" key="1">
    <citation type="journal article" date="2008" name="Int. J. Syst. Evol. Microbiol.">
        <title>Luteimonas marina sp. nov., isolated from seawater.</title>
        <authorList>
            <person name="Baik K.S."/>
            <person name="Park S.C."/>
            <person name="Kim M.S."/>
            <person name="Kim E.M."/>
            <person name="Park C."/>
            <person name="Chun J."/>
            <person name="Seong C.N."/>
        </authorList>
    </citation>
    <scope>NUCLEOTIDE SEQUENCE [LARGE SCALE GENOMIC DNA]</scope>
    <source>
        <strain evidence="1 2">FR1330</strain>
    </source>
</reference>
<dbReference type="EMBL" id="VOHK01000002">
    <property type="protein sequence ID" value="TWT22473.1"/>
    <property type="molecule type" value="Genomic_DNA"/>
</dbReference>
<comment type="caution">
    <text evidence="1">The sequence shown here is derived from an EMBL/GenBank/DDBJ whole genome shotgun (WGS) entry which is preliminary data.</text>
</comment>
<organism evidence="1 2">
    <name type="scientific">Luteimonas marina</name>
    <dbReference type="NCBI Taxonomy" id="488485"/>
    <lineage>
        <taxon>Bacteria</taxon>
        <taxon>Pseudomonadati</taxon>
        <taxon>Pseudomonadota</taxon>
        <taxon>Gammaproteobacteria</taxon>
        <taxon>Lysobacterales</taxon>
        <taxon>Lysobacteraceae</taxon>
        <taxon>Luteimonas</taxon>
    </lineage>
</organism>
<dbReference type="RefSeq" id="WP_146385855.1">
    <property type="nucleotide sequence ID" value="NZ_VOHK01000002.1"/>
</dbReference>
<keyword evidence="2" id="KW-1185">Reference proteome</keyword>
<evidence type="ECO:0000313" key="1">
    <source>
        <dbReference type="EMBL" id="TWT22473.1"/>
    </source>
</evidence>
<dbReference type="AlphaFoldDB" id="A0A5C5U9C5"/>
<dbReference type="Proteomes" id="UP000319980">
    <property type="component" value="Unassembled WGS sequence"/>
</dbReference>
<proteinExistence type="predicted"/>
<accession>A0A5C5U9C5</accession>
<name>A0A5C5U9C5_9GAMM</name>
<protein>
    <submittedName>
        <fullName evidence="1">Uncharacterized protein</fullName>
    </submittedName>
</protein>
<sequence>MQSSRYANDPAQAKGPEVLYGYCHDSRRMRMMDYGDFMSNLNRGYSNLYQAPAGMASALAPAANAFAPDHRRQQGCGCRDEPEDCSCNCCIQCADIVEYAYCGETRKIPITFDNDSRRERQVSLQIGGFNTDGGHPLPWKASLSDATFTLGPCSRKNVLVTVNIDCGQGNFREAAVNVSADAGPARATLESCTVGYARLAADGCLIRPLIVAVAVLPDHCHAHRVSCLCGCCC</sequence>